<feature type="compositionally biased region" description="Polar residues" evidence="1">
    <location>
        <begin position="599"/>
        <end position="609"/>
    </location>
</feature>
<sequence>MAESIQPWFRHGSAAIQPRPLYLKQQVAEITIKSWRWLDVNVNVNQIAPDQMVMFHFLGAVFLFLLEHTVYGIADASSSSSSSTAMFFGTASLDLIPASPDCWLEAIEALKKRSNSVLFDGNEDIMDGQDGSKVVNDMTCSSMTSEDQKFLALELSRCHLLDLSRPMFQFKDKDERNTCSQTMRDCNKNDGSQQTNNIASNCLIHLTDPGVSTYTHFFSYVNQLCTRLLSETIFRMYYQTSNQLAQSSKIAESKMQVLIEQQDILFDRWNEREKLVQEQFQGLERFQKNLAIELERHQEEFKILHSITRKARSFIQHWSYGLDSIARCFKIIYSLFRGAIYNICGILVVFVLTIPMSFRWMRGCMVAMILTELLTEIGVEWISDDGLAYINTFDTIRLQLFYGIGYFYLAGIFFSALCGCFKGRDESEVEKEVFPEPNKESENENTFEQSRSQNNPYSQVESPNLNRRSTHQNPDLVPFHPPQPLFVTPDGRFTTRGSSSNEPILCQQMWNQGNPWVYPYHTIVSPPPPPQMGATTSPVTSCIRQNNSDIAPQPADGSIGLSYTTATSQGSTNLKSRNVSENTVDKRNDYNDANIGRKINTNNKRSLPFTSDDDKTPLKRTRFDNNDGEDM</sequence>
<feature type="compositionally biased region" description="Polar residues" evidence="1">
    <location>
        <begin position="561"/>
        <end position="582"/>
    </location>
</feature>
<feature type="compositionally biased region" description="Basic and acidic residues" evidence="1">
    <location>
        <begin position="612"/>
        <end position="625"/>
    </location>
</feature>
<keyword evidence="2" id="KW-1133">Transmembrane helix</keyword>
<dbReference type="PANTHER" id="PTHR33538:SF2">
    <property type="entry name" value="PROTEIN GAMETE EXPRESSED 1"/>
    <property type="match status" value="1"/>
</dbReference>
<proteinExistence type="predicted"/>
<feature type="transmembrane region" description="Helical" evidence="2">
    <location>
        <begin position="400"/>
        <end position="421"/>
    </location>
</feature>
<feature type="compositionally biased region" description="Basic and acidic residues" evidence="1">
    <location>
        <begin position="431"/>
        <end position="442"/>
    </location>
</feature>
<dbReference type="OrthoDB" id="55053at2759"/>
<evidence type="ECO:0000256" key="1">
    <source>
        <dbReference type="SAM" id="MobiDB-lite"/>
    </source>
</evidence>
<feature type="compositionally biased region" description="Polar residues" evidence="1">
    <location>
        <begin position="444"/>
        <end position="473"/>
    </location>
</feature>
<name>A0A1E7F5F5_9STRA</name>
<dbReference type="PANTHER" id="PTHR33538">
    <property type="entry name" value="PROTEIN GAMETE EXPRESSED 1"/>
    <property type="match status" value="1"/>
</dbReference>
<dbReference type="InParanoid" id="A0A1E7F5F5"/>
<dbReference type="Proteomes" id="UP000095751">
    <property type="component" value="Unassembled WGS sequence"/>
</dbReference>
<protein>
    <submittedName>
        <fullName evidence="3">Uncharacterized protein</fullName>
    </submittedName>
</protein>
<feature type="region of interest" description="Disordered" evidence="1">
    <location>
        <begin position="431"/>
        <end position="500"/>
    </location>
</feature>
<dbReference type="AlphaFoldDB" id="A0A1E7F5F5"/>
<dbReference type="KEGG" id="fcy:FRACYDRAFT_241757"/>
<accession>A0A1E7F5F5</accession>
<keyword evidence="2" id="KW-0812">Transmembrane</keyword>
<feature type="transmembrane region" description="Helical" evidence="2">
    <location>
        <begin position="339"/>
        <end position="358"/>
    </location>
</feature>
<feature type="region of interest" description="Disordered" evidence="1">
    <location>
        <begin position="546"/>
        <end position="631"/>
    </location>
</feature>
<evidence type="ECO:0000256" key="2">
    <source>
        <dbReference type="SAM" id="Phobius"/>
    </source>
</evidence>
<organism evidence="3 4">
    <name type="scientific">Fragilariopsis cylindrus CCMP1102</name>
    <dbReference type="NCBI Taxonomy" id="635003"/>
    <lineage>
        <taxon>Eukaryota</taxon>
        <taxon>Sar</taxon>
        <taxon>Stramenopiles</taxon>
        <taxon>Ochrophyta</taxon>
        <taxon>Bacillariophyta</taxon>
        <taxon>Bacillariophyceae</taxon>
        <taxon>Bacillariophycidae</taxon>
        <taxon>Bacillariales</taxon>
        <taxon>Bacillariaceae</taxon>
        <taxon>Fragilariopsis</taxon>
    </lineage>
</organism>
<dbReference type="InterPro" id="IPR040346">
    <property type="entry name" value="GEX1/Brambleberry"/>
</dbReference>
<gene>
    <name evidence="3" type="ORF">FRACYDRAFT_241757</name>
</gene>
<reference evidence="3 4" key="1">
    <citation type="submission" date="2016-09" db="EMBL/GenBank/DDBJ databases">
        <title>Extensive genetic diversity and differential bi-allelic expression allows diatom success in the polar Southern Ocean.</title>
        <authorList>
            <consortium name="DOE Joint Genome Institute"/>
            <person name="Mock T."/>
            <person name="Otillar R.P."/>
            <person name="Strauss J."/>
            <person name="Dupont C."/>
            <person name="Frickenhaus S."/>
            <person name="Maumus F."/>
            <person name="Mcmullan M."/>
            <person name="Sanges R."/>
            <person name="Schmutz J."/>
            <person name="Toseland A."/>
            <person name="Valas R."/>
            <person name="Veluchamy A."/>
            <person name="Ward B.J."/>
            <person name="Allen A."/>
            <person name="Barry K."/>
            <person name="Falciatore A."/>
            <person name="Ferrante M."/>
            <person name="Fortunato A.E."/>
            <person name="Gloeckner G."/>
            <person name="Gruber A."/>
            <person name="Hipkin R."/>
            <person name="Janech M."/>
            <person name="Kroth P."/>
            <person name="Leese F."/>
            <person name="Lindquist E."/>
            <person name="Lyon B.R."/>
            <person name="Martin J."/>
            <person name="Mayer C."/>
            <person name="Parker M."/>
            <person name="Quesneville H."/>
            <person name="Raymond J."/>
            <person name="Uhlig C."/>
            <person name="Valentin K.U."/>
            <person name="Worden A.Z."/>
            <person name="Armbrust E.V."/>
            <person name="Bowler C."/>
            <person name="Green B."/>
            <person name="Moulton V."/>
            <person name="Van Oosterhout C."/>
            <person name="Grigoriev I."/>
        </authorList>
    </citation>
    <scope>NUCLEOTIDE SEQUENCE [LARGE SCALE GENOMIC DNA]</scope>
    <source>
        <strain evidence="3 4">CCMP1102</strain>
    </source>
</reference>
<keyword evidence="4" id="KW-1185">Reference proteome</keyword>
<evidence type="ECO:0000313" key="3">
    <source>
        <dbReference type="EMBL" id="OEU13418.1"/>
    </source>
</evidence>
<dbReference type="EMBL" id="KV784361">
    <property type="protein sequence ID" value="OEU13418.1"/>
    <property type="molecule type" value="Genomic_DNA"/>
</dbReference>
<keyword evidence="2" id="KW-0472">Membrane</keyword>
<evidence type="ECO:0000313" key="4">
    <source>
        <dbReference type="Proteomes" id="UP000095751"/>
    </source>
</evidence>